<proteinExistence type="inferred from homology"/>
<keyword evidence="5" id="KW-0479">Metal-binding</keyword>
<dbReference type="InterPro" id="IPR024185">
    <property type="entry name" value="FTHF_cligase-like_sf"/>
</dbReference>
<feature type="binding site" evidence="4">
    <location>
        <position position="55"/>
    </location>
    <ligand>
        <name>substrate</name>
    </ligand>
</feature>
<feature type="binding site" evidence="4">
    <location>
        <begin position="4"/>
        <end position="8"/>
    </location>
    <ligand>
        <name>ATP</name>
        <dbReference type="ChEBI" id="CHEBI:30616"/>
    </ligand>
</feature>
<evidence type="ECO:0000313" key="6">
    <source>
        <dbReference type="EMBL" id="PZW01556.1"/>
    </source>
</evidence>
<reference evidence="6 7" key="1">
    <citation type="submission" date="2018-06" db="EMBL/GenBank/DDBJ databases">
        <title>Genomic Encyclopedia of Archaeal and Bacterial Type Strains, Phase II (KMG-II): from individual species to whole genera.</title>
        <authorList>
            <person name="Goeker M."/>
        </authorList>
    </citation>
    <scope>NUCLEOTIDE SEQUENCE [LARGE SCALE GENOMIC DNA]</scope>
    <source>
        <strain evidence="6 7">ATCC 51348</strain>
    </source>
</reference>
<feature type="binding site" evidence="4">
    <location>
        <position position="50"/>
    </location>
    <ligand>
        <name>substrate</name>
    </ligand>
</feature>
<dbReference type="InterPro" id="IPR002698">
    <property type="entry name" value="FTHF_cligase"/>
</dbReference>
<comment type="cofactor">
    <cofactor evidence="5">
        <name>Mg(2+)</name>
        <dbReference type="ChEBI" id="CHEBI:18420"/>
    </cofactor>
</comment>
<dbReference type="SUPFAM" id="SSF100950">
    <property type="entry name" value="NagB/RpiA/CoA transferase-like"/>
    <property type="match status" value="1"/>
</dbReference>
<dbReference type="GO" id="GO:0046872">
    <property type="term" value="F:metal ion binding"/>
    <property type="evidence" value="ECO:0007669"/>
    <property type="project" value="UniProtKB-KW"/>
</dbReference>
<dbReference type="NCBIfam" id="TIGR02727">
    <property type="entry name" value="MTHFS_bact"/>
    <property type="match status" value="1"/>
</dbReference>
<dbReference type="AlphaFoldDB" id="A0A2W7I295"/>
<protein>
    <recommendedName>
        <fullName evidence="5">5-formyltetrahydrofolate cyclo-ligase</fullName>
        <ecNumber evidence="5">6.3.3.2</ecNumber>
    </recommendedName>
</protein>
<dbReference type="EC" id="6.3.3.2" evidence="5"/>
<comment type="similarity">
    <text evidence="1 5">Belongs to the 5-formyltetrahydrofolate cyclo-ligase family.</text>
</comment>
<evidence type="ECO:0000256" key="5">
    <source>
        <dbReference type="RuleBase" id="RU361279"/>
    </source>
</evidence>
<name>A0A2W7I295_9BACT</name>
<dbReference type="GO" id="GO:0005524">
    <property type="term" value="F:ATP binding"/>
    <property type="evidence" value="ECO:0007669"/>
    <property type="project" value="UniProtKB-KW"/>
</dbReference>
<evidence type="ECO:0000313" key="7">
    <source>
        <dbReference type="Proteomes" id="UP000249646"/>
    </source>
</evidence>
<evidence type="ECO:0000256" key="2">
    <source>
        <dbReference type="ARBA" id="ARBA00022741"/>
    </source>
</evidence>
<dbReference type="EMBL" id="QKUB01000001">
    <property type="protein sequence ID" value="PZW01556.1"/>
    <property type="molecule type" value="Genomic_DNA"/>
</dbReference>
<keyword evidence="5" id="KW-0460">Magnesium</keyword>
<dbReference type="GO" id="GO:0009396">
    <property type="term" value="P:folic acid-containing compound biosynthetic process"/>
    <property type="evidence" value="ECO:0007669"/>
    <property type="project" value="TreeGrafter"/>
</dbReference>
<comment type="caution">
    <text evidence="6">The sequence shown here is derived from an EMBL/GenBank/DDBJ whole genome shotgun (WGS) entry which is preliminary data.</text>
</comment>
<dbReference type="PANTHER" id="PTHR23407:SF1">
    <property type="entry name" value="5-FORMYLTETRAHYDROFOLATE CYCLO-LIGASE"/>
    <property type="match status" value="1"/>
</dbReference>
<comment type="catalytic activity">
    <reaction evidence="5">
        <text>(6S)-5-formyl-5,6,7,8-tetrahydrofolate + ATP = (6R)-5,10-methenyltetrahydrofolate + ADP + phosphate</text>
        <dbReference type="Rhea" id="RHEA:10488"/>
        <dbReference type="ChEBI" id="CHEBI:30616"/>
        <dbReference type="ChEBI" id="CHEBI:43474"/>
        <dbReference type="ChEBI" id="CHEBI:57455"/>
        <dbReference type="ChEBI" id="CHEBI:57457"/>
        <dbReference type="ChEBI" id="CHEBI:456216"/>
        <dbReference type="EC" id="6.3.3.2"/>
    </reaction>
</comment>
<dbReference type="GO" id="GO:0030272">
    <property type="term" value="F:5-formyltetrahydrofolate cyclo-ligase activity"/>
    <property type="evidence" value="ECO:0007669"/>
    <property type="project" value="UniProtKB-EC"/>
</dbReference>
<evidence type="ECO:0000256" key="1">
    <source>
        <dbReference type="ARBA" id="ARBA00010638"/>
    </source>
</evidence>
<gene>
    <name evidence="6" type="ORF">BCF89_10176</name>
</gene>
<dbReference type="PIRSF" id="PIRSF006806">
    <property type="entry name" value="FTHF_cligase"/>
    <property type="match status" value="1"/>
</dbReference>
<dbReference type="Proteomes" id="UP000249646">
    <property type="component" value="Unassembled WGS sequence"/>
</dbReference>
<organism evidence="6 7">
    <name type="scientific">Metamycoplasma auris</name>
    <dbReference type="NCBI Taxonomy" id="51363"/>
    <lineage>
        <taxon>Bacteria</taxon>
        <taxon>Bacillati</taxon>
        <taxon>Mycoplasmatota</taxon>
        <taxon>Mycoplasmoidales</taxon>
        <taxon>Metamycoplasmataceae</taxon>
        <taxon>Metamycoplasma</taxon>
    </lineage>
</organism>
<dbReference type="GO" id="GO:0035999">
    <property type="term" value="P:tetrahydrofolate interconversion"/>
    <property type="evidence" value="ECO:0007669"/>
    <property type="project" value="TreeGrafter"/>
</dbReference>
<evidence type="ECO:0000256" key="4">
    <source>
        <dbReference type="PIRSR" id="PIRSR006806-1"/>
    </source>
</evidence>
<dbReference type="Pfam" id="PF01812">
    <property type="entry name" value="5-FTHF_cyc-lig"/>
    <property type="match status" value="1"/>
</dbReference>
<evidence type="ECO:0000256" key="3">
    <source>
        <dbReference type="ARBA" id="ARBA00022840"/>
    </source>
</evidence>
<keyword evidence="3 4" id="KW-0067">ATP-binding</keyword>
<keyword evidence="7" id="KW-1185">Reference proteome</keyword>
<sequence length="186" mass="21828">MINKNEARTKKLLERKKLSSDYFIKSNIAISRKVIYLIKKKKFKNIGIYLSTKFEVQTNEIIKWCFLNNINVFVPKVLDKRNMEMVLITKDSKYVANTFKINEPFAFKSANLNDIECIFCPLVAFDDNLNRLGMGGGFYDSFFNSHQQNYLKIGIAFDKQKLDDILEIEDHDCKLDLIITEKKIYQ</sequence>
<dbReference type="RefSeq" id="WP_277870032.1">
    <property type="nucleotide sequence ID" value="NZ_QKUB01000001.1"/>
</dbReference>
<dbReference type="Gene3D" id="3.40.50.10420">
    <property type="entry name" value="NagB/RpiA/CoA transferase-like"/>
    <property type="match status" value="1"/>
</dbReference>
<feature type="binding site" evidence="4">
    <location>
        <begin position="131"/>
        <end position="139"/>
    </location>
    <ligand>
        <name>ATP</name>
        <dbReference type="ChEBI" id="CHEBI:30616"/>
    </ligand>
</feature>
<accession>A0A2W7I295</accession>
<keyword evidence="6" id="KW-0436">Ligase</keyword>
<dbReference type="InterPro" id="IPR037171">
    <property type="entry name" value="NagB/RpiA_transferase-like"/>
</dbReference>
<keyword evidence="2 4" id="KW-0547">Nucleotide-binding</keyword>
<dbReference type="PANTHER" id="PTHR23407">
    <property type="entry name" value="ATPASE INHIBITOR/5-FORMYLTETRAHYDROFOLATE CYCLO-LIGASE"/>
    <property type="match status" value="1"/>
</dbReference>